<dbReference type="EMBL" id="RPBY01000002">
    <property type="protein sequence ID" value="NCH86939.1"/>
    <property type="molecule type" value="Genomic_DNA"/>
</dbReference>
<proteinExistence type="predicted"/>
<name>A0A9Q4T0C6_9ENTR</name>
<protein>
    <submittedName>
        <fullName evidence="1">Uncharacterized protein</fullName>
    </submittedName>
</protein>
<accession>A0A9Q4T0C6</accession>
<reference evidence="1" key="1">
    <citation type="submission" date="2018-11" db="EMBL/GenBank/DDBJ databases">
        <title>Genomics analysis of Putative Virulence Factors on Adhesion and Cytotoxicity for Cronobacter spp.</title>
        <authorList>
            <person name="Cui J."/>
        </authorList>
    </citation>
    <scope>NUCLEOTIDE SEQUENCE</scope>
    <source>
        <strain evidence="1">SD69</strain>
    </source>
</reference>
<evidence type="ECO:0000313" key="2">
    <source>
        <dbReference type="Proteomes" id="UP000778262"/>
    </source>
</evidence>
<comment type="caution">
    <text evidence="1">The sequence shown here is derived from an EMBL/GenBank/DDBJ whole genome shotgun (WGS) entry which is preliminary data.</text>
</comment>
<sequence>MGQCFDETIVVQSLFILLIFMAIKKRADADSAQDVIGSSILIIHSIKNETLFYLELKTGLAEFKMNTLLKTKRCFAVWLATFFPSLLTRGHCEMA</sequence>
<organism evidence="1 2">
    <name type="scientific">Cronobacter dublinensis</name>
    <dbReference type="NCBI Taxonomy" id="413497"/>
    <lineage>
        <taxon>Bacteria</taxon>
        <taxon>Pseudomonadati</taxon>
        <taxon>Pseudomonadota</taxon>
        <taxon>Gammaproteobacteria</taxon>
        <taxon>Enterobacterales</taxon>
        <taxon>Enterobacteriaceae</taxon>
        <taxon>Cronobacter</taxon>
    </lineage>
</organism>
<dbReference type="Proteomes" id="UP000778262">
    <property type="component" value="Unassembled WGS sequence"/>
</dbReference>
<evidence type="ECO:0000313" key="1">
    <source>
        <dbReference type="EMBL" id="NCH86939.1"/>
    </source>
</evidence>
<dbReference type="RefSeq" id="WP_202629338.1">
    <property type="nucleotide sequence ID" value="NZ_RPBY01000002.1"/>
</dbReference>
<gene>
    <name evidence="1" type="ORF">EHJ13_05675</name>
</gene>
<dbReference type="AlphaFoldDB" id="A0A9Q4T0C6"/>